<feature type="transmembrane region" description="Helical" evidence="2">
    <location>
        <begin position="540"/>
        <end position="557"/>
    </location>
</feature>
<keyword evidence="4" id="KW-1185">Reference proteome</keyword>
<keyword evidence="2" id="KW-1133">Transmembrane helix</keyword>
<accession>A0A0S4J067</accession>
<feature type="transmembrane region" description="Helical" evidence="2">
    <location>
        <begin position="344"/>
        <end position="364"/>
    </location>
</feature>
<keyword evidence="2" id="KW-0472">Membrane</keyword>
<feature type="non-terminal residue" evidence="3">
    <location>
        <position position="1"/>
    </location>
</feature>
<evidence type="ECO:0000256" key="2">
    <source>
        <dbReference type="SAM" id="Phobius"/>
    </source>
</evidence>
<evidence type="ECO:0000313" key="4">
    <source>
        <dbReference type="Proteomes" id="UP000051952"/>
    </source>
</evidence>
<organism evidence="3 4">
    <name type="scientific">Bodo saltans</name>
    <name type="common">Flagellated protozoan</name>
    <dbReference type="NCBI Taxonomy" id="75058"/>
    <lineage>
        <taxon>Eukaryota</taxon>
        <taxon>Discoba</taxon>
        <taxon>Euglenozoa</taxon>
        <taxon>Kinetoplastea</taxon>
        <taxon>Metakinetoplastina</taxon>
        <taxon>Eubodonida</taxon>
        <taxon>Bodonidae</taxon>
        <taxon>Bodo</taxon>
    </lineage>
</organism>
<keyword evidence="2 3" id="KW-0812">Transmembrane</keyword>
<sequence>STNSSTRSASASHALSATNTASPSPTTSPSPSAKLSASKSAPTPTATSTITFLSNTSKLTGTRTTSISFASSFSVSVSDAISTSTTLSQWDCNALNDTEVFLGLGHVNGTTVNTSMIAAGGSAAGQRYLSVAPTQPPDNPTSTGIVAGTTITKVITTIAQPLDRHQLMDEPTALVVNITVTSDFANMWAVGSATLAGKPLQWQATKAVTATWHLIILYPPDEGWVGPGGLSLFFLDRTLEIDITMTCGYVPFLVVTITAHSPLVPRNLAETVATATQSSQVASIFAGGVSSGAALARVMSVRSMVVCDANSAVNNGVVDPGFILCPSTTDVATTTARSAIATNFAFVVFVALLLIAIAGVWAYVRSKPLRGALRTVALPSSLMTAAMAIIPSSMSGAALLATRYDTSPCDALDAFLIAIGMLESVAPLLFVLRLWARKARGVSPSWVCASTPIEVPPQGGHGKVYTAMRSFVYRTVRRSWKWYRVRHPSSGTPQSAQVLLLEYRVLWYPSLDASIVTGVALLTVVGGLNHESPFLCRGSTVLVIFLLLGQLTVIPFFQPFTTRVSHIAAMANAILTTTSVVLQFVIVASSHSSVLWLDTASSICNLIVLAISAARMCLDAYDVMFAIKKRVGTTIEKDRTHDVPKLLQQVEEEGDSTLEMCFQVSNHNTEEIGREVGGVRDAFELDLDMLMDTAKANDKRGDDEESFELPPQDDSAFSLLWDDINTTSGMNGNHQNMGEVWSHIRQQARADQGDDSIVEERAHLSFWDKSGRALDSVAAAAGSCGNKSDNKRADGAEEEQPSIIASASYDTSIRRVMPASRNETENPSSSSSRKEDPEGVVVFGENNVVTAFPPSLSLSLSIQIRCSSV</sequence>
<dbReference type="Proteomes" id="UP000051952">
    <property type="component" value="Unassembled WGS sequence"/>
</dbReference>
<feature type="region of interest" description="Disordered" evidence="1">
    <location>
        <begin position="781"/>
        <end position="809"/>
    </location>
</feature>
<feature type="transmembrane region" description="Helical" evidence="2">
    <location>
        <begin position="594"/>
        <end position="618"/>
    </location>
</feature>
<dbReference type="EMBL" id="CYKH01000778">
    <property type="protein sequence ID" value="CUG37826.1"/>
    <property type="molecule type" value="Genomic_DNA"/>
</dbReference>
<feature type="transmembrane region" description="Helical" evidence="2">
    <location>
        <begin position="376"/>
        <end position="402"/>
    </location>
</feature>
<feature type="transmembrane region" description="Helical" evidence="2">
    <location>
        <begin position="505"/>
        <end position="528"/>
    </location>
</feature>
<feature type="region of interest" description="Disordered" evidence="1">
    <location>
        <begin position="1"/>
        <end position="48"/>
    </location>
</feature>
<feature type="transmembrane region" description="Helical" evidence="2">
    <location>
        <begin position="569"/>
        <end position="588"/>
    </location>
</feature>
<evidence type="ECO:0000313" key="3">
    <source>
        <dbReference type="EMBL" id="CUG37826.1"/>
    </source>
</evidence>
<feature type="transmembrane region" description="Helical" evidence="2">
    <location>
        <begin position="414"/>
        <end position="436"/>
    </location>
</feature>
<gene>
    <name evidence="3" type="ORF">BSAL_78540</name>
</gene>
<reference evidence="4" key="1">
    <citation type="submission" date="2015-09" db="EMBL/GenBank/DDBJ databases">
        <authorList>
            <consortium name="Pathogen Informatics"/>
        </authorList>
    </citation>
    <scope>NUCLEOTIDE SEQUENCE [LARGE SCALE GENOMIC DNA]</scope>
    <source>
        <strain evidence="4">Lake Konstanz</strain>
    </source>
</reference>
<dbReference type="VEuPathDB" id="TriTrypDB:BSAL_78540"/>
<dbReference type="AlphaFoldDB" id="A0A0S4J067"/>
<evidence type="ECO:0000256" key="1">
    <source>
        <dbReference type="SAM" id="MobiDB-lite"/>
    </source>
</evidence>
<protein>
    <submittedName>
        <fullName evidence="3">Transmembrane protein, putative</fullName>
    </submittedName>
</protein>
<proteinExistence type="predicted"/>
<name>A0A0S4J067_BODSA</name>